<feature type="compositionally biased region" description="Polar residues" evidence="2">
    <location>
        <begin position="622"/>
        <end position="632"/>
    </location>
</feature>
<dbReference type="PANTHER" id="PTHR21136:SF168">
    <property type="entry name" value="VESICLE-ASSOCIATED MEMBRANE PROTEIN 9"/>
    <property type="match status" value="1"/>
</dbReference>
<dbReference type="EMBL" id="CDMZ01003115">
    <property type="protein sequence ID" value="CEM45153.1"/>
    <property type="molecule type" value="Genomic_DNA"/>
</dbReference>
<keyword evidence="3" id="KW-0472">Membrane</keyword>
<dbReference type="InterPro" id="IPR042855">
    <property type="entry name" value="V_SNARE_CC"/>
</dbReference>
<feature type="region of interest" description="Disordered" evidence="2">
    <location>
        <begin position="542"/>
        <end position="726"/>
    </location>
</feature>
<name>A0A0G4HLB1_9ALVE</name>
<feature type="compositionally biased region" description="Basic and acidic residues" evidence="2">
    <location>
        <begin position="434"/>
        <end position="459"/>
    </location>
</feature>
<feature type="domain" description="V-SNARE coiled-coil homology" evidence="4">
    <location>
        <begin position="155"/>
        <end position="215"/>
    </location>
</feature>
<dbReference type="AlphaFoldDB" id="A0A0G4HLB1"/>
<feature type="compositionally biased region" description="Basic and acidic residues" evidence="2">
    <location>
        <begin position="660"/>
        <end position="669"/>
    </location>
</feature>
<dbReference type="PROSITE" id="PS50892">
    <property type="entry name" value="V_SNARE"/>
    <property type="match status" value="1"/>
</dbReference>
<organism evidence="5">
    <name type="scientific">Chromera velia CCMP2878</name>
    <dbReference type="NCBI Taxonomy" id="1169474"/>
    <lineage>
        <taxon>Eukaryota</taxon>
        <taxon>Sar</taxon>
        <taxon>Alveolata</taxon>
        <taxon>Colpodellida</taxon>
        <taxon>Chromeraceae</taxon>
        <taxon>Chromera</taxon>
    </lineage>
</organism>
<keyword evidence="3" id="KW-0812">Transmembrane</keyword>
<keyword evidence="1" id="KW-0175">Coiled coil</keyword>
<feature type="compositionally biased region" description="Basic and acidic residues" evidence="2">
    <location>
        <begin position="696"/>
        <end position="726"/>
    </location>
</feature>
<feature type="compositionally biased region" description="Basic and acidic residues" evidence="2">
    <location>
        <begin position="285"/>
        <end position="301"/>
    </location>
</feature>
<feature type="region of interest" description="Disordered" evidence="2">
    <location>
        <begin position="778"/>
        <end position="816"/>
    </location>
</feature>
<feature type="compositionally biased region" description="Basic and acidic residues" evidence="2">
    <location>
        <begin position="472"/>
        <end position="497"/>
    </location>
</feature>
<dbReference type="VEuPathDB" id="CryptoDB:Cvel_7416"/>
<dbReference type="PANTHER" id="PTHR21136">
    <property type="entry name" value="SNARE PROTEINS"/>
    <property type="match status" value="1"/>
</dbReference>
<evidence type="ECO:0000256" key="2">
    <source>
        <dbReference type="SAM" id="MobiDB-lite"/>
    </source>
</evidence>
<keyword evidence="3" id="KW-1133">Transmembrane helix</keyword>
<proteinExistence type="predicted"/>
<sequence length="844" mass="92872">MEDQSGRPNLLFLGIGRLVEPYEILACHHSVADPTFNEETESISHKLLGAAKLKLEAEAFQRLYWEQMSICCRVDSSGLCLYILVTKSIDYPDEYAEKLLDEFVKAVAEFFESRTGGSSLEDSIRHYQRGALSRHLRGTMEMLLRKYENPLTADRLAALNQKTNSVKAVIEDSARQMLDRGHHLNDMVATTERMRESSRNFHSDSRAVHRYFWWQDRKILLYILAAIVGILVILLLLDQESRGVIFRQVGSWVWSSKAKGREKEKLRDEKSEKDGDGPEPVDVNKQQRAESSRRRTLRESEEKEEEEEEEKEEERRTEPSRSSAAKEGGGRDAGDGSRNRDRRGSSVLSGSHRHASFDEDEEEDEEEGEWGGEDFSTGKGDGDGRGGADMQVDGGQEEEGGASEKPSIEEDEDDAKEEEGAEDGPLVSGGVHKRVPETRLDRLLTEGPSRTDTERERESAVSGDEEEEPEESEKGKDTKEEEGIVGRPTDDVGKSDESVDWSGRGVVNEKDRGSSKEKEGGSRGSRWLQALWRRVRGWRASKGLRRRGRRERPGSDVEGGVGERGGRRGSSPTSSVIGQERSSSSVSSGSSPSTSPFSSDSSSPSPLEDLEASAEGFLSVPVASSSGCSNDSFPPDCRDSREAFSEMMGMQGGEGGEGAENDRPPESRYEGGAANDMERNSSGCPPQPDCGCESAPEAKEDKEARSGRDREGRPSEEGGETMEGRERGAFAVSLSAFGGRPYVLLPLRALRGSASPSLYSYQDTLSAGYATSVVEEEGRVSGGNLKPQTGWETERDAQEFQPARRRERGAEESVTTAPARVPLPLLAAGRRNLAALLCTRMQTG</sequence>
<evidence type="ECO:0000256" key="1">
    <source>
        <dbReference type="PROSITE-ProRule" id="PRU00290"/>
    </source>
</evidence>
<dbReference type="InterPro" id="IPR051097">
    <property type="entry name" value="Synaptobrevin-like_transport"/>
</dbReference>
<evidence type="ECO:0000313" key="5">
    <source>
        <dbReference type="EMBL" id="CEM45153.1"/>
    </source>
</evidence>
<reference evidence="5" key="1">
    <citation type="submission" date="2014-11" db="EMBL/GenBank/DDBJ databases">
        <authorList>
            <person name="Otto D Thomas"/>
            <person name="Naeem Raeece"/>
        </authorList>
    </citation>
    <scope>NUCLEOTIDE SEQUENCE</scope>
</reference>
<dbReference type="Pfam" id="PF00957">
    <property type="entry name" value="Synaptobrevin"/>
    <property type="match status" value="1"/>
</dbReference>
<gene>
    <name evidence="5" type="ORF">Cvel_7416</name>
</gene>
<feature type="compositionally biased region" description="Polar residues" evidence="2">
    <location>
        <begin position="572"/>
        <end position="581"/>
    </location>
</feature>
<feature type="compositionally biased region" description="Low complexity" evidence="2">
    <location>
        <begin position="582"/>
        <end position="606"/>
    </location>
</feature>
<feature type="compositionally biased region" description="Acidic residues" evidence="2">
    <location>
        <begin position="409"/>
        <end position="422"/>
    </location>
</feature>
<dbReference type="CDD" id="cd15843">
    <property type="entry name" value="R-SNARE"/>
    <property type="match status" value="1"/>
</dbReference>
<evidence type="ECO:0000256" key="3">
    <source>
        <dbReference type="SAM" id="Phobius"/>
    </source>
</evidence>
<feature type="compositionally biased region" description="Basic and acidic residues" evidence="2">
    <location>
        <begin position="792"/>
        <end position="811"/>
    </location>
</feature>
<accession>A0A0G4HLB1</accession>
<feature type="region of interest" description="Disordered" evidence="2">
    <location>
        <begin position="263"/>
        <end position="526"/>
    </location>
</feature>
<feature type="compositionally biased region" description="Basic and acidic residues" evidence="2">
    <location>
        <begin position="328"/>
        <end position="344"/>
    </location>
</feature>
<feature type="compositionally biased region" description="Acidic residues" evidence="2">
    <location>
        <begin position="358"/>
        <end position="372"/>
    </location>
</feature>
<feature type="transmembrane region" description="Helical" evidence="3">
    <location>
        <begin position="219"/>
        <end position="237"/>
    </location>
</feature>
<protein>
    <recommendedName>
        <fullName evidence="4">V-SNARE coiled-coil homology domain-containing protein</fullName>
    </recommendedName>
</protein>
<dbReference type="SUPFAM" id="SSF58038">
    <property type="entry name" value="SNARE fusion complex"/>
    <property type="match status" value="1"/>
</dbReference>
<feature type="compositionally biased region" description="Basic and acidic residues" evidence="2">
    <location>
        <begin position="507"/>
        <end position="521"/>
    </location>
</feature>
<dbReference type="Gene3D" id="1.20.5.110">
    <property type="match status" value="1"/>
</dbReference>
<feature type="compositionally biased region" description="Acidic residues" evidence="2">
    <location>
        <begin position="302"/>
        <end position="312"/>
    </location>
</feature>
<feature type="compositionally biased region" description="Basic and acidic residues" evidence="2">
    <location>
        <begin position="263"/>
        <end position="276"/>
    </location>
</feature>
<evidence type="ECO:0000259" key="4">
    <source>
        <dbReference type="PROSITE" id="PS50892"/>
    </source>
</evidence>